<dbReference type="EMBL" id="BPQP01000004">
    <property type="protein sequence ID" value="GJD93090.1"/>
    <property type="molecule type" value="Genomic_DNA"/>
</dbReference>
<protein>
    <recommendedName>
        <fullName evidence="3">DUF3775 domain-containing protein</fullName>
    </recommendedName>
</protein>
<keyword evidence="2" id="KW-1185">Reference proteome</keyword>
<gene>
    <name evidence="1" type="ORF">OCOJLMKI_0277</name>
</gene>
<sequence>MKEFSDNQKPLVDAVSKLTHEERMELMAVMWIGRDFDGSFEDALAYAHERSDEGDVGYITDKTLGLSAYLRTGREKVGA</sequence>
<name>A0ABQ4RU58_9HYPH</name>
<accession>A0ABQ4RU58</accession>
<proteinExistence type="predicted"/>
<dbReference type="Pfam" id="PF12616">
    <property type="entry name" value="DUF3775"/>
    <property type="match status" value="1"/>
</dbReference>
<comment type="caution">
    <text evidence="1">The sequence shown here is derived from an EMBL/GenBank/DDBJ whole genome shotgun (WGS) entry which is preliminary data.</text>
</comment>
<dbReference type="InterPro" id="IPR022254">
    <property type="entry name" value="DUF3775"/>
</dbReference>
<evidence type="ECO:0008006" key="3">
    <source>
        <dbReference type="Google" id="ProtNLM"/>
    </source>
</evidence>
<reference evidence="1" key="2">
    <citation type="submission" date="2021-08" db="EMBL/GenBank/DDBJ databases">
        <authorList>
            <person name="Tani A."/>
            <person name="Ola A."/>
            <person name="Ogura Y."/>
            <person name="Katsura K."/>
            <person name="Hayashi T."/>
        </authorList>
    </citation>
    <scope>NUCLEOTIDE SEQUENCE</scope>
    <source>
        <strain evidence="1">DSM 19015</strain>
    </source>
</reference>
<evidence type="ECO:0000313" key="1">
    <source>
        <dbReference type="EMBL" id="GJD93090.1"/>
    </source>
</evidence>
<evidence type="ECO:0000313" key="2">
    <source>
        <dbReference type="Proteomes" id="UP001055125"/>
    </source>
</evidence>
<reference evidence="1" key="1">
    <citation type="journal article" date="2021" name="Front. Microbiol.">
        <title>Comprehensive Comparative Genomics and Phenotyping of Methylobacterium Species.</title>
        <authorList>
            <person name="Alessa O."/>
            <person name="Ogura Y."/>
            <person name="Fujitani Y."/>
            <person name="Takami H."/>
            <person name="Hayashi T."/>
            <person name="Sahin N."/>
            <person name="Tani A."/>
        </authorList>
    </citation>
    <scope>NUCLEOTIDE SEQUENCE</scope>
    <source>
        <strain evidence="1">DSM 19015</strain>
    </source>
</reference>
<organism evidence="1 2">
    <name type="scientific">Methylobacterium iners</name>
    <dbReference type="NCBI Taxonomy" id="418707"/>
    <lineage>
        <taxon>Bacteria</taxon>
        <taxon>Pseudomonadati</taxon>
        <taxon>Pseudomonadota</taxon>
        <taxon>Alphaproteobacteria</taxon>
        <taxon>Hyphomicrobiales</taxon>
        <taxon>Methylobacteriaceae</taxon>
        <taxon>Methylobacterium</taxon>
    </lineage>
</organism>
<dbReference type="Proteomes" id="UP001055125">
    <property type="component" value="Unassembled WGS sequence"/>
</dbReference>